<sequence>MEGKKRLTVNFDQVRIYRHRKCDETEIRTGSSDNNSLRDESSSFDRVPGRSSESQYGRKKGSDVKLELKKKGLSFKNDQGEKHTNKTNKRGSHIRSIPSYWSEKSRRIKRSKNEIIGKKRRTQDKVVASMNRYNLRPRGGREVESQPAMEMKREQGGPVRSRKGRGRKDNPYIEERNKMRQQEFQTERVTYLEVYVENSGLSSNLVLIFICTKDKKTVEKAEEL</sequence>
<feature type="compositionally biased region" description="Basic and acidic residues" evidence="1">
    <location>
        <begin position="139"/>
        <end position="155"/>
    </location>
</feature>
<evidence type="ECO:0000313" key="3">
    <source>
        <dbReference type="Proteomes" id="UP000887159"/>
    </source>
</evidence>
<evidence type="ECO:0000256" key="1">
    <source>
        <dbReference type="SAM" id="MobiDB-lite"/>
    </source>
</evidence>
<protein>
    <submittedName>
        <fullName evidence="2">Uncharacterized protein</fullName>
    </submittedName>
</protein>
<keyword evidence="3" id="KW-1185">Reference proteome</keyword>
<comment type="caution">
    <text evidence="2">The sequence shown here is derived from an EMBL/GenBank/DDBJ whole genome shotgun (WGS) entry which is preliminary data.</text>
</comment>
<feature type="region of interest" description="Disordered" evidence="1">
    <location>
        <begin position="137"/>
        <end position="172"/>
    </location>
</feature>
<accession>A0A8X6S6S9</accession>
<dbReference type="Proteomes" id="UP000887159">
    <property type="component" value="Unassembled WGS sequence"/>
</dbReference>
<gene>
    <name evidence="2" type="primary">NCL1_41779</name>
    <name evidence="2" type="ORF">TNCV_1197061</name>
</gene>
<feature type="region of interest" description="Disordered" evidence="1">
    <location>
        <begin position="20"/>
        <end position="123"/>
    </location>
</feature>
<name>A0A8X6S6S9_TRICX</name>
<feature type="compositionally biased region" description="Basic and acidic residues" evidence="1">
    <location>
        <begin position="60"/>
        <end position="70"/>
    </location>
</feature>
<dbReference type="AlphaFoldDB" id="A0A8X6S6S9"/>
<organism evidence="2 3">
    <name type="scientific">Trichonephila clavipes</name>
    <name type="common">Golden silk orbweaver</name>
    <name type="synonym">Nephila clavipes</name>
    <dbReference type="NCBI Taxonomy" id="2585209"/>
    <lineage>
        <taxon>Eukaryota</taxon>
        <taxon>Metazoa</taxon>
        <taxon>Ecdysozoa</taxon>
        <taxon>Arthropoda</taxon>
        <taxon>Chelicerata</taxon>
        <taxon>Arachnida</taxon>
        <taxon>Araneae</taxon>
        <taxon>Araneomorphae</taxon>
        <taxon>Entelegynae</taxon>
        <taxon>Araneoidea</taxon>
        <taxon>Nephilidae</taxon>
        <taxon>Trichonephila</taxon>
    </lineage>
</organism>
<reference evidence="2" key="1">
    <citation type="submission" date="2020-08" db="EMBL/GenBank/DDBJ databases">
        <title>Multicomponent nature underlies the extraordinary mechanical properties of spider dragline silk.</title>
        <authorList>
            <person name="Kono N."/>
            <person name="Nakamura H."/>
            <person name="Mori M."/>
            <person name="Yoshida Y."/>
            <person name="Ohtoshi R."/>
            <person name="Malay A.D."/>
            <person name="Moran D.A.P."/>
            <person name="Tomita M."/>
            <person name="Numata K."/>
            <person name="Arakawa K."/>
        </authorList>
    </citation>
    <scope>NUCLEOTIDE SEQUENCE</scope>
</reference>
<dbReference type="EMBL" id="BMAU01021243">
    <property type="protein sequence ID" value="GFY03927.1"/>
    <property type="molecule type" value="Genomic_DNA"/>
</dbReference>
<proteinExistence type="predicted"/>
<evidence type="ECO:0000313" key="2">
    <source>
        <dbReference type="EMBL" id="GFY03927.1"/>
    </source>
</evidence>